<gene>
    <name evidence="5" type="primary">pcaH</name>
    <name evidence="5" type="ORF">DEH84_10755</name>
</gene>
<name>A0A2U8FS09_9BURK</name>
<dbReference type="PROSITE" id="PS00083">
    <property type="entry name" value="INTRADIOL_DIOXYGENAS"/>
    <property type="match status" value="1"/>
</dbReference>
<keyword evidence="6" id="KW-1185">Reference proteome</keyword>
<feature type="domain" description="Intradiol ring-cleavage dioxygenases" evidence="4">
    <location>
        <begin position="95"/>
        <end position="123"/>
    </location>
</feature>
<dbReference type="InterPro" id="IPR050770">
    <property type="entry name" value="Intradiol_RC_Dioxygenase"/>
</dbReference>
<dbReference type="EMBL" id="CP029210">
    <property type="protein sequence ID" value="AWI53852.1"/>
    <property type="molecule type" value="Genomic_DNA"/>
</dbReference>
<evidence type="ECO:0000256" key="1">
    <source>
        <dbReference type="ARBA" id="ARBA00007825"/>
    </source>
</evidence>
<accession>A0A2U8FS09</accession>
<dbReference type="PANTHER" id="PTHR33711:SF10">
    <property type="entry name" value="INTRADIOL RING-CLEAVAGE DIOXYGENASES DOMAIN-CONTAINING PROTEIN"/>
    <property type="match status" value="1"/>
</dbReference>
<dbReference type="Gene3D" id="2.60.130.10">
    <property type="entry name" value="Aromatic compound dioxygenase"/>
    <property type="match status" value="1"/>
</dbReference>
<organism evidence="5 6">
    <name type="scientific">Aquabacterium olei</name>
    <dbReference type="NCBI Taxonomy" id="1296669"/>
    <lineage>
        <taxon>Bacteria</taxon>
        <taxon>Pseudomonadati</taxon>
        <taxon>Pseudomonadota</taxon>
        <taxon>Betaproteobacteria</taxon>
        <taxon>Burkholderiales</taxon>
        <taxon>Aquabacterium</taxon>
    </lineage>
</organism>
<dbReference type="RefSeq" id="WP_109036849.1">
    <property type="nucleotide sequence ID" value="NZ_CP029210.1"/>
</dbReference>
<dbReference type="PANTHER" id="PTHR33711">
    <property type="entry name" value="DIOXYGENASE, PUTATIVE (AFU_ORTHOLOGUE AFUA_2G02910)-RELATED"/>
    <property type="match status" value="1"/>
</dbReference>
<dbReference type="GO" id="GO:0019619">
    <property type="term" value="P:3,4-dihydroxybenzoate catabolic process"/>
    <property type="evidence" value="ECO:0007669"/>
    <property type="project" value="InterPro"/>
</dbReference>
<keyword evidence="2 5" id="KW-0223">Dioxygenase</keyword>
<evidence type="ECO:0000259" key="4">
    <source>
        <dbReference type="PROSITE" id="PS00083"/>
    </source>
</evidence>
<dbReference type="Proteomes" id="UP000244892">
    <property type="component" value="Chromosome"/>
</dbReference>
<dbReference type="GO" id="GO:0018578">
    <property type="term" value="F:protocatechuate 3,4-dioxygenase activity"/>
    <property type="evidence" value="ECO:0007669"/>
    <property type="project" value="InterPro"/>
</dbReference>
<evidence type="ECO:0000313" key="5">
    <source>
        <dbReference type="EMBL" id="AWI53852.1"/>
    </source>
</evidence>
<comment type="similarity">
    <text evidence="1">Belongs to the intradiol ring-cleavage dioxygenase family.</text>
</comment>
<dbReference type="KEGG" id="aon:DEH84_10755"/>
<dbReference type="Pfam" id="PF00775">
    <property type="entry name" value="Dioxygenase_C"/>
    <property type="match status" value="1"/>
</dbReference>
<evidence type="ECO:0000256" key="3">
    <source>
        <dbReference type="ARBA" id="ARBA00023002"/>
    </source>
</evidence>
<proteinExistence type="inferred from homology"/>
<dbReference type="InterPro" id="IPR015889">
    <property type="entry name" value="Intradiol_dOase_core"/>
</dbReference>
<keyword evidence="3" id="KW-0560">Oxidoreductase</keyword>
<dbReference type="InterPro" id="IPR000627">
    <property type="entry name" value="Intradiol_dOase_C"/>
</dbReference>
<dbReference type="NCBIfam" id="TIGR02422">
    <property type="entry name" value="protocat_beta"/>
    <property type="match status" value="1"/>
</dbReference>
<evidence type="ECO:0000313" key="6">
    <source>
        <dbReference type="Proteomes" id="UP000244892"/>
    </source>
</evidence>
<evidence type="ECO:0000256" key="2">
    <source>
        <dbReference type="ARBA" id="ARBA00022964"/>
    </source>
</evidence>
<dbReference type="GO" id="GO:0008199">
    <property type="term" value="F:ferric iron binding"/>
    <property type="evidence" value="ECO:0007669"/>
    <property type="project" value="InterPro"/>
</dbReference>
<dbReference type="InterPro" id="IPR012785">
    <property type="entry name" value="Protocat_dOase_b"/>
</dbReference>
<reference evidence="5 6" key="1">
    <citation type="submission" date="2018-05" db="EMBL/GenBank/DDBJ databases">
        <title>complete genome sequence of Aquabacterium olei NBRC 110486.</title>
        <authorList>
            <person name="Tang B."/>
            <person name="Chang J."/>
            <person name="Zhang L."/>
            <person name="Yang H."/>
        </authorList>
    </citation>
    <scope>NUCLEOTIDE SEQUENCE [LARGE SCALE GENOMIC DNA]</scope>
    <source>
        <strain evidence="5 6">NBRC 110486</strain>
    </source>
</reference>
<sequence length="253" mass="28424">MSDILLPPASGALSPDLTAHGYFGQRNSEAHPPALTPGYKTSVLRSPRNALISNFATLSEITGPVFTPAELGPKDNDLITNFAKDGLPIGERIVVHGFVRDEFGRPVKGALVEVWQANASGRYRHKKDQYLGSLDPNFGGCGRMLTDENGHYVYRTIKPGPYPWRNRINEWRPAHIHYSISGDGWVQRLITQLYFEGDPLIPHCPIIKTIPSESQIRSLIAQLDREQAVPMDSLCYRFDITLRGRRATWFENK</sequence>
<dbReference type="CDD" id="cd03464">
    <property type="entry name" value="3_4-PCD_beta"/>
    <property type="match status" value="1"/>
</dbReference>
<dbReference type="AlphaFoldDB" id="A0A2U8FS09"/>
<dbReference type="Pfam" id="PF12391">
    <property type="entry name" value="PCDO_beta_N"/>
    <property type="match status" value="1"/>
</dbReference>
<dbReference type="OrthoDB" id="9800887at2"/>
<dbReference type="InterPro" id="IPR024756">
    <property type="entry name" value="PCDO_beta_N"/>
</dbReference>
<protein>
    <submittedName>
        <fullName evidence="5">Protocatechuate 3,4-dioxygenase subunit beta</fullName>
    </submittedName>
</protein>
<dbReference type="SUPFAM" id="SSF49482">
    <property type="entry name" value="Aromatic compound dioxygenase"/>
    <property type="match status" value="1"/>
</dbReference>